<gene>
    <name evidence="8" type="ORF">XENORESO_004282</name>
</gene>
<evidence type="ECO:0000256" key="1">
    <source>
        <dbReference type="ARBA" id="ARBA00004613"/>
    </source>
</evidence>
<evidence type="ECO:0000256" key="3">
    <source>
        <dbReference type="ARBA" id="ARBA00022525"/>
    </source>
</evidence>
<dbReference type="SUPFAM" id="SSF64546">
    <property type="entry name" value="Satiety factor CART (cocaine and amphetamine regulated transcript)"/>
    <property type="match status" value="1"/>
</dbReference>
<evidence type="ECO:0000313" key="8">
    <source>
        <dbReference type="EMBL" id="MEQ2265242.1"/>
    </source>
</evidence>
<comment type="caution">
    <text evidence="8">The sequence shown here is derived from an EMBL/GenBank/DDBJ whole genome shotgun (WGS) entry which is preliminary data.</text>
</comment>
<dbReference type="Gene3D" id="4.10.40.30">
    <property type="entry name" value="CART, C-terminal domain"/>
    <property type="match status" value="1"/>
</dbReference>
<feature type="domain" description="Microtubule-associated protein 1B/S N-terminal" evidence="7">
    <location>
        <begin position="158"/>
        <end position="247"/>
    </location>
</feature>
<dbReference type="EMBL" id="JAHRIM010031773">
    <property type="protein sequence ID" value="MEQ2265242.1"/>
    <property type="molecule type" value="Genomic_DNA"/>
</dbReference>
<evidence type="ECO:0000256" key="4">
    <source>
        <dbReference type="ARBA" id="ARBA00023157"/>
    </source>
</evidence>
<name>A0ABV0W8H4_9TELE</name>
<protein>
    <recommendedName>
        <fullName evidence="7">Microtubule-associated protein 1B/S N-terminal domain-containing protein</fullName>
    </recommendedName>
</protein>
<dbReference type="InterPro" id="IPR056617">
    <property type="entry name" value="MAP1B/S_N"/>
</dbReference>
<feature type="coiled-coil region" evidence="5">
    <location>
        <begin position="39"/>
        <end position="66"/>
    </location>
</feature>
<dbReference type="Pfam" id="PF23415">
    <property type="entry name" value="MAPB1_N"/>
    <property type="match status" value="1"/>
</dbReference>
<keyword evidence="5" id="KW-0175">Coiled coil</keyword>
<evidence type="ECO:0000256" key="2">
    <source>
        <dbReference type="ARBA" id="ARBA00005294"/>
    </source>
</evidence>
<evidence type="ECO:0000256" key="6">
    <source>
        <dbReference type="SAM" id="SignalP"/>
    </source>
</evidence>
<comment type="subcellular location">
    <subcellularLocation>
        <location evidence="1">Secreted</location>
    </subcellularLocation>
</comment>
<evidence type="ECO:0000313" key="9">
    <source>
        <dbReference type="Proteomes" id="UP001444071"/>
    </source>
</evidence>
<dbReference type="InterPro" id="IPR009106">
    <property type="entry name" value="CART"/>
</dbReference>
<feature type="signal peptide" evidence="6">
    <location>
        <begin position="1"/>
        <end position="23"/>
    </location>
</feature>
<dbReference type="CDD" id="cd22741">
    <property type="entry name" value="CART_CTD-like"/>
    <property type="match status" value="1"/>
</dbReference>
<feature type="chain" id="PRO_5045256215" description="Microtubule-associated protein 1B/S N-terminal domain-containing protein" evidence="6">
    <location>
        <begin position="24"/>
        <end position="266"/>
    </location>
</feature>
<keyword evidence="9" id="KW-1185">Reference proteome</keyword>
<keyword evidence="6" id="KW-0732">Signal</keyword>
<reference evidence="8 9" key="1">
    <citation type="submission" date="2021-06" db="EMBL/GenBank/DDBJ databases">
        <authorList>
            <person name="Palmer J.M."/>
        </authorList>
    </citation>
    <scope>NUCLEOTIDE SEQUENCE [LARGE SCALE GENOMIC DNA]</scope>
    <source>
        <strain evidence="8 9">XR_2019</strain>
        <tissue evidence="8">Muscle</tissue>
    </source>
</reference>
<dbReference type="PANTHER" id="PTHR16655:SF4">
    <property type="entry name" value="COCAINE- AND AMPHETAMINE-REGULATED TRANSCRIPT PROTEIN"/>
    <property type="match status" value="1"/>
</dbReference>
<dbReference type="Pfam" id="PF06373">
    <property type="entry name" value="CART"/>
    <property type="match status" value="1"/>
</dbReference>
<organism evidence="8 9">
    <name type="scientific">Xenotaenia resolanae</name>
    <dbReference type="NCBI Taxonomy" id="208358"/>
    <lineage>
        <taxon>Eukaryota</taxon>
        <taxon>Metazoa</taxon>
        <taxon>Chordata</taxon>
        <taxon>Craniata</taxon>
        <taxon>Vertebrata</taxon>
        <taxon>Euteleostomi</taxon>
        <taxon>Actinopterygii</taxon>
        <taxon>Neopterygii</taxon>
        <taxon>Teleostei</taxon>
        <taxon>Neoteleostei</taxon>
        <taxon>Acanthomorphata</taxon>
        <taxon>Ovalentaria</taxon>
        <taxon>Atherinomorphae</taxon>
        <taxon>Cyprinodontiformes</taxon>
        <taxon>Goodeidae</taxon>
        <taxon>Xenotaenia</taxon>
    </lineage>
</organism>
<keyword evidence="4" id="KW-1015">Disulfide bond</keyword>
<dbReference type="InterPro" id="IPR036722">
    <property type="entry name" value="CART_C_sf"/>
</dbReference>
<dbReference type="PANTHER" id="PTHR16655">
    <property type="entry name" value="COCAINE AND AMPHETAMINE REGULATED TRANSCRIPT PROTEIN"/>
    <property type="match status" value="1"/>
</dbReference>
<accession>A0ABV0W8H4</accession>
<dbReference type="Proteomes" id="UP001444071">
    <property type="component" value="Unassembled WGS sequence"/>
</dbReference>
<comment type="similarity">
    <text evidence="2">Belongs to the CART family.</text>
</comment>
<evidence type="ECO:0000256" key="5">
    <source>
        <dbReference type="SAM" id="Coils"/>
    </source>
</evidence>
<proteinExistence type="inferred from homology"/>
<sequence length="266" mass="29933">MVSAWTLLLLMATCCAYLRLTPAEESLLETRSLDFTLKTQQEKDLIDALQEVLEKLRNKEMPLEKKLGWLPSCDAGEPCAVRKGARIGTLCSCPRGTSCNFYVLKCFSRQLSVIKGAVLSGFLNDIIPNMASSRVLEREVQQESKTATPDFCPHKYSLLVIIGRTARHRQTEHIRKEIERGIRSWDVDLKSCNLNLFLQEFLSHHTASFKGAGQKCLRHCTKVLDTQVLISPSQELAYSEVKIIFSLQSDILNESTGLGLKQSRSI</sequence>
<evidence type="ECO:0000259" key="7">
    <source>
        <dbReference type="Pfam" id="PF23415"/>
    </source>
</evidence>
<keyword evidence="3" id="KW-0964">Secreted</keyword>